<organism evidence="9 10">
    <name type="scientific">Patiria miniata</name>
    <name type="common">Bat star</name>
    <name type="synonym">Asterina miniata</name>
    <dbReference type="NCBI Taxonomy" id="46514"/>
    <lineage>
        <taxon>Eukaryota</taxon>
        <taxon>Metazoa</taxon>
        <taxon>Echinodermata</taxon>
        <taxon>Eleutherozoa</taxon>
        <taxon>Asterozoa</taxon>
        <taxon>Asteroidea</taxon>
        <taxon>Valvatacea</taxon>
        <taxon>Valvatida</taxon>
        <taxon>Asterinidae</taxon>
        <taxon>Patiria</taxon>
    </lineage>
</organism>
<evidence type="ECO:0000256" key="3">
    <source>
        <dbReference type="ARBA" id="ARBA00023015"/>
    </source>
</evidence>
<dbReference type="AlphaFoldDB" id="A0A914AWE3"/>
<dbReference type="EnsemblMetazoa" id="XM_038212095.1">
    <property type="protein sequence ID" value="XP_038068023.1"/>
    <property type="gene ID" value="LOC119737629"/>
</dbReference>
<comment type="subcellular location">
    <subcellularLocation>
        <location evidence="1">Nucleus</location>
    </subcellularLocation>
</comment>
<reference evidence="9" key="1">
    <citation type="submission" date="2022-11" db="UniProtKB">
        <authorList>
            <consortium name="EnsemblMetazoa"/>
        </authorList>
    </citation>
    <scope>IDENTIFICATION</scope>
</reference>
<proteinExistence type="inferred from homology"/>
<protein>
    <recommendedName>
        <fullName evidence="8">Transcriptional coactivator p15 (PC4) C-terminal domain-containing protein</fullName>
    </recommendedName>
</protein>
<dbReference type="GO" id="GO:0003713">
    <property type="term" value="F:transcription coactivator activity"/>
    <property type="evidence" value="ECO:0007669"/>
    <property type="project" value="InterPro"/>
</dbReference>
<dbReference type="GO" id="GO:0005634">
    <property type="term" value="C:nucleus"/>
    <property type="evidence" value="ECO:0007669"/>
    <property type="project" value="UniProtKB-SubCell"/>
</dbReference>
<dbReference type="Proteomes" id="UP000887568">
    <property type="component" value="Unplaced"/>
</dbReference>
<dbReference type="OrthoDB" id="2505440at2759"/>
<dbReference type="InterPro" id="IPR045125">
    <property type="entry name" value="Sub1/Tcp4-like"/>
</dbReference>
<keyword evidence="4" id="KW-0238">DNA-binding</keyword>
<evidence type="ECO:0000256" key="1">
    <source>
        <dbReference type="ARBA" id="ARBA00004123"/>
    </source>
</evidence>
<dbReference type="Gene3D" id="2.30.31.10">
    <property type="entry name" value="Transcriptional Coactivator Pc4, Chain A"/>
    <property type="match status" value="1"/>
</dbReference>
<evidence type="ECO:0000313" key="10">
    <source>
        <dbReference type="Proteomes" id="UP000887568"/>
    </source>
</evidence>
<dbReference type="OMA" id="RRCFAPD"/>
<evidence type="ECO:0000256" key="2">
    <source>
        <dbReference type="ARBA" id="ARBA00009001"/>
    </source>
</evidence>
<feature type="region of interest" description="Disordered" evidence="7">
    <location>
        <begin position="1"/>
        <end position="39"/>
    </location>
</feature>
<dbReference type="GeneID" id="119737629"/>
<accession>A0A914AWE3</accession>
<name>A0A914AWE3_PATMI</name>
<dbReference type="PANTHER" id="PTHR13215">
    <property type="entry name" value="RNA POLYMERASE II TRANSCRIPTIONAL COACTIVATOR"/>
    <property type="match status" value="1"/>
</dbReference>
<keyword evidence="5" id="KW-0804">Transcription</keyword>
<evidence type="ECO:0000259" key="8">
    <source>
        <dbReference type="Pfam" id="PF02229"/>
    </source>
</evidence>
<feature type="domain" description="Transcriptional coactivator p15 (PC4) C-terminal" evidence="8">
    <location>
        <begin position="45"/>
        <end position="94"/>
    </location>
</feature>
<evidence type="ECO:0000256" key="7">
    <source>
        <dbReference type="SAM" id="MobiDB-lite"/>
    </source>
</evidence>
<evidence type="ECO:0000256" key="4">
    <source>
        <dbReference type="ARBA" id="ARBA00023125"/>
    </source>
</evidence>
<dbReference type="GO" id="GO:0060261">
    <property type="term" value="P:positive regulation of transcription initiation by RNA polymerase II"/>
    <property type="evidence" value="ECO:0007669"/>
    <property type="project" value="InterPro"/>
</dbReference>
<dbReference type="InterPro" id="IPR009044">
    <property type="entry name" value="ssDNA-bd_transcriptional_reg"/>
</dbReference>
<dbReference type="InterPro" id="IPR003173">
    <property type="entry name" value="PC4_C"/>
</dbReference>
<dbReference type="RefSeq" id="XP_038068023.1">
    <property type="nucleotide sequence ID" value="XM_038212095.1"/>
</dbReference>
<keyword evidence="3" id="KW-0805">Transcription regulation</keyword>
<sequence length="108" mass="12556">MAELSGKPPMKLAEPPFIKGKPGKKRKFSPDPEQEENDRNVVRFHIGGERYVYVKRFKGHVYVNLREYYFNEDKTKLLPGKKGLNLTAEEWMNLSDRSKAINEAIDMV</sequence>
<keyword evidence="6" id="KW-0539">Nucleus</keyword>
<dbReference type="SUPFAM" id="SSF54447">
    <property type="entry name" value="ssDNA-binding transcriptional regulator domain"/>
    <property type="match status" value="1"/>
</dbReference>
<dbReference type="Pfam" id="PF02229">
    <property type="entry name" value="PC4"/>
    <property type="match status" value="1"/>
</dbReference>
<dbReference type="GO" id="GO:0003677">
    <property type="term" value="F:DNA binding"/>
    <property type="evidence" value="ECO:0007669"/>
    <property type="project" value="UniProtKB-KW"/>
</dbReference>
<evidence type="ECO:0000313" key="9">
    <source>
        <dbReference type="EnsemblMetazoa" id="XP_038068023.1"/>
    </source>
</evidence>
<keyword evidence="10" id="KW-1185">Reference proteome</keyword>
<evidence type="ECO:0000256" key="5">
    <source>
        <dbReference type="ARBA" id="ARBA00023163"/>
    </source>
</evidence>
<evidence type="ECO:0000256" key="6">
    <source>
        <dbReference type="ARBA" id="ARBA00023242"/>
    </source>
</evidence>
<comment type="similarity">
    <text evidence="2">Belongs to the transcriptional coactivator PC4 family.</text>
</comment>